<proteinExistence type="predicted"/>
<evidence type="ECO:0000313" key="1">
    <source>
        <dbReference type="EMBL" id="KKS48014.1"/>
    </source>
</evidence>
<accession>A0A0G0ZH57</accession>
<organism evidence="1 2">
    <name type="scientific">Candidatus Gottesmanbacteria bacterium GW2011_GWA2_42_18</name>
    <dbReference type="NCBI Taxonomy" id="1618442"/>
    <lineage>
        <taxon>Bacteria</taxon>
        <taxon>Candidatus Gottesmaniibacteriota</taxon>
    </lineage>
</organism>
<dbReference type="AlphaFoldDB" id="A0A0G0ZH57"/>
<evidence type="ECO:0008006" key="3">
    <source>
        <dbReference type="Google" id="ProtNLM"/>
    </source>
</evidence>
<sequence length="400" mass="43358">MISSLPRNKLLALFIVLGLLAVLPMVIYLAMTRQDLRNRAAGSDEVGIRFSPTNIYKTEGETFDVSVNTYKIADRSIKASGVQVKLSVDDSFSINSAKCSEPFDGVPFTKIDGQSVTVICAISPASDPVDLTADDLPFAQINLTLNTPSHEGPLEIIIESTRVTEAGVAGQAPDVSTTGENATFKLATAAIGEAQILFEPAESVLPPDRDMKIMLNAGRFQIAFTRIVLKFNPSKLNLASEITPNPALSNIVEKTSMQQANSSGEAVFVVAASPTDSLPTGYFELASFKVKSVSQIANDNAAIDFLPNTMQVVESGSALLNTVRSPATFVMNTDSVSVSPPISKPIPPRENPCLDMTSDACYQQWIYEFTTVFNTTYADFNQDGTVNLIDYEIWRRTKYP</sequence>
<reference evidence="1 2" key="1">
    <citation type="journal article" date="2015" name="Nature">
        <title>rRNA introns, odd ribosomes, and small enigmatic genomes across a large radiation of phyla.</title>
        <authorList>
            <person name="Brown C.T."/>
            <person name="Hug L.A."/>
            <person name="Thomas B.C."/>
            <person name="Sharon I."/>
            <person name="Castelle C.J."/>
            <person name="Singh A."/>
            <person name="Wilkins M.J."/>
            <person name="Williams K.H."/>
            <person name="Banfield J.F."/>
        </authorList>
    </citation>
    <scope>NUCLEOTIDE SEQUENCE [LARGE SCALE GENOMIC DNA]</scope>
</reference>
<comment type="caution">
    <text evidence="1">The sequence shown here is derived from an EMBL/GenBank/DDBJ whole genome shotgun (WGS) entry which is preliminary data.</text>
</comment>
<evidence type="ECO:0000313" key="2">
    <source>
        <dbReference type="Proteomes" id="UP000034320"/>
    </source>
</evidence>
<name>A0A0G0ZH57_9BACT</name>
<dbReference type="Proteomes" id="UP000034320">
    <property type="component" value="Unassembled WGS sequence"/>
</dbReference>
<protein>
    <recommendedName>
        <fullName evidence="3">Cohesin domain-containing protein</fullName>
    </recommendedName>
</protein>
<gene>
    <name evidence="1" type="ORF">UV09_C0001G0046</name>
</gene>
<dbReference type="EMBL" id="LCDD01000001">
    <property type="protein sequence ID" value="KKS48014.1"/>
    <property type="molecule type" value="Genomic_DNA"/>
</dbReference>